<reference evidence="2" key="1">
    <citation type="submission" date="2021-02" db="EMBL/GenBank/DDBJ databases">
        <authorList>
            <person name="Dougan E. K."/>
            <person name="Rhodes N."/>
            <person name="Thang M."/>
            <person name="Chan C."/>
        </authorList>
    </citation>
    <scope>NUCLEOTIDE SEQUENCE</scope>
</reference>
<sequence>MSRTTPIVIQLKKRTTPGSNGVGALVEDDVVGAPAPPGEEREKDADSSSSDASE</sequence>
<gene>
    <name evidence="2" type="ORF">PGLA1383_LOCUS57894</name>
</gene>
<evidence type="ECO:0000313" key="2">
    <source>
        <dbReference type="EMBL" id="CAE8643570.1"/>
    </source>
</evidence>
<keyword evidence="3" id="KW-1185">Reference proteome</keyword>
<comment type="caution">
    <text evidence="2">The sequence shown here is derived from an EMBL/GenBank/DDBJ whole genome shotgun (WGS) entry which is preliminary data.</text>
</comment>
<feature type="region of interest" description="Disordered" evidence="1">
    <location>
        <begin position="1"/>
        <end position="54"/>
    </location>
</feature>
<protein>
    <submittedName>
        <fullName evidence="2">Uncharacterized protein</fullName>
    </submittedName>
</protein>
<proteinExistence type="predicted"/>
<accession>A0A813I1J3</accession>
<dbReference type="EMBL" id="CAJNNV010033398">
    <property type="protein sequence ID" value="CAE8643570.1"/>
    <property type="molecule type" value="Genomic_DNA"/>
</dbReference>
<evidence type="ECO:0000313" key="3">
    <source>
        <dbReference type="Proteomes" id="UP000654075"/>
    </source>
</evidence>
<organism evidence="2 3">
    <name type="scientific">Polarella glacialis</name>
    <name type="common">Dinoflagellate</name>
    <dbReference type="NCBI Taxonomy" id="89957"/>
    <lineage>
        <taxon>Eukaryota</taxon>
        <taxon>Sar</taxon>
        <taxon>Alveolata</taxon>
        <taxon>Dinophyceae</taxon>
        <taxon>Suessiales</taxon>
        <taxon>Suessiaceae</taxon>
        <taxon>Polarella</taxon>
    </lineage>
</organism>
<name>A0A813I1J3_POLGL</name>
<evidence type="ECO:0000256" key="1">
    <source>
        <dbReference type="SAM" id="MobiDB-lite"/>
    </source>
</evidence>
<feature type="non-terminal residue" evidence="2">
    <location>
        <position position="54"/>
    </location>
</feature>
<dbReference type="AlphaFoldDB" id="A0A813I1J3"/>
<dbReference type="Proteomes" id="UP000654075">
    <property type="component" value="Unassembled WGS sequence"/>
</dbReference>